<evidence type="ECO:0000256" key="1">
    <source>
        <dbReference type="ARBA" id="ARBA00022679"/>
    </source>
</evidence>
<dbReference type="AlphaFoldDB" id="A0A1N6U4R7"/>
<dbReference type="SUPFAM" id="SSF48452">
    <property type="entry name" value="TPR-like"/>
    <property type="match status" value="1"/>
</dbReference>
<evidence type="ECO:0000313" key="3">
    <source>
        <dbReference type="Proteomes" id="UP000241788"/>
    </source>
</evidence>
<dbReference type="Proteomes" id="UP000241788">
    <property type="component" value="Unassembled WGS sequence"/>
</dbReference>
<evidence type="ECO:0000313" key="2">
    <source>
        <dbReference type="EMBL" id="SIQ60570.1"/>
    </source>
</evidence>
<keyword evidence="1 2" id="KW-0808">Transferase</keyword>
<dbReference type="STRING" id="1604334.SAMN05421546_1548"/>
<dbReference type="GO" id="GO:0008476">
    <property type="term" value="F:protein-tyrosine sulfotransferase activity"/>
    <property type="evidence" value="ECO:0007669"/>
    <property type="project" value="InterPro"/>
</dbReference>
<dbReference type="PANTHER" id="PTHR12788">
    <property type="entry name" value="PROTEIN-TYROSINE SULFOTRANSFERASE 2"/>
    <property type="match status" value="1"/>
</dbReference>
<dbReference type="Pfam" id="PF13469">
    <property type="entry name" value="Sulfotransfer_3"/>
    <property type="match status" value="1"/>
</dbReference>
<sequence>MEYDASMSVQEADIWGGVRAAEASGNLSLIRAAYQEVVTKVPDLPAAWLKLGQASLLEGSYRNALDATLEAANAMRRASRWQALPHVGRQLLRFDERRLVRELIEEADWNNPLLLSESAVLAQQLWLVGADDVALAFLEHAMRRLPAHHLLHYSKAEVLSHLGRLEESEIEHELAIKLNPMFSMSHRALAYLHPTQDSGPRIERIKEILRTAGEGIGVEDRIDLHYALFKELDGIDAVDEAWEHLSAGAGLRRANQTYDQGRESRGIDALIRDGSRAQVAELDVLDDGGAAARHVFVVGMPRSGTTVLDRMLGNHSDMVSAGELNVFARSLSWAIDRFYEPPVTEAIVQAAVGLDDRTVAARYGEATEYLRAGRKSIIDKNPLNISNAGFIARSMPDARIICMVRDPMDTCFSNLKEPFSPGAYGYSYSQDDLANHYADFRRLAAHFEQTHPKRFKAVSYEELVAQPRAQLEEVMAFCGGEYQQGQEDLARNQSPVSTASKAQVRKPLNRNGIGAWRRYAGKLEPLRRRLEAQGFA</sequence>
<dbReference type="SUPFAM" id="SSF52540">
    <property type="entry name" value="P-loop containing nucleoside triphosphate hydrolases"/>
    <property type="match status" value="1"/>
</dbReference>
<name>A0A1N6U4R7_9GAMM</name>
<dbReference type="InterPro" id="IPR027417">
    <property type="entry name" value="P-loop_NTPase"/>
</dbReference>
<reference evidence="3" key="1">
    <citation type="submission" date="2017-01" db="EMBL/GenBank/DDBJ databases">
        <authorList>
            <person name="Varghese N."/>
            <person name="Submissions S."/>
        </authorList>
    </citation>
    <scope>NUCLEOTIDE SEQUENCE [LARGE SCALE GENOMIC DNA]</scope>
    <source>
        <strain evidence="3">UM1</strain>
    </source>
</reference>
<dbReference type="EMBL" id="FTLW01000003">
    <property type="protein sequence ID" value="SIQ60570.1"/>
    <property type="molecule type" value="Genomic_DNA"/>
</dbReference>
<proteinExistence type="predicted"/>
<dbReference type="Gene3D" id="1.25.40.10">
    <property type="entry name" value="Tetratricopeptide repeat domain"/>
    <property type="match status" value="1"/>
</dbReference>
<dbReference type="Gene3D" id="3.40.50.300">
    <property type="entry name" value="P-loop containing nucleotide triphosphate hydrolases"/>
    <property type="match status" value="1"/>
</dbReference>
<dbReference type="PANTHER" id="PTHR12788:SF10">
    <property type="entry name" value="PROTEIN-TYROSINE SULFOTRANSFERASE"/>
    <property type="match status" value="1"/>
</dbReference>
<accession>A0A1N6U4R7</accession>
<organism evidence="2 3">
    <name type="scientific">Solilutibacter tolerans</name>
    <dbReference type="NCBI Taxonomy" id="1604334"/>
    <lineage>
        <taxon>Bacteria</taxon>
        <taxon>Pseudomonadati</taxon>
        <taxon>Pseudomonadota</taxon>
        <taxon>Gammaproteobacteria</taxon>
        <taxon>Lysobacterales</taxon>
        <taxon>Lysobacteraceae</taxon>
        <taxon>Solilutibacter</taxon>
    </lineage>
</organism>
<dbReference type="InterPro" id="IPR026634">
    <property type="entry name" value="TPST-like"/>
</dbReference>
<keyword evidence="3" id="KW-1185">Reference proteome</keyword>
<gene>
    <name evidence="2" type="ORF">SAMN05421546_1548</name>
</gene>
<dbReference type="OrthoDB" id="9766687at2"/>
<protein>
    <submittedName>
        <fullName evidence="2">Sulfotransferase family protein</fullName>
    </submittedName>
</protein>
<dbReference type="InterPro" id="IPR011990">
    <property type="entry name" value="TPR-like_helical_dom_sf"/>
</dbReference>